<dbReference type="OrthoDB" id="367448at2"/>
<comment type="cofactor">
    <cofactor evidence="1">
        <name>Mg(2+)</name>
        <dbReference type="ChEBI" id="CHEBI:18420"/>
    </cofactor>
</comment>
<dbReference type="InterPro" id="IPR036412">
    <property type="entry name" value="HAD-like_sf"/>
</dbReference>
<dbReference type="STRING" id="574349.SAMN05443545_103375"/>
<proteinExistence type="predicted"/>
<evidence type="ECO:0000313" key="4">
    <source>
        <dbReference type="EMBL" id="SDX00364.1"/>
    </source>
</evidence>
<evidence type="ECO:0000256" key="2">
    <source>
        <dbReference type="ARBA" id="ARBA00022801"/>
    </source>
</evidence>
<evidence type="ECO:0000256" key="3">
    <source>
        <dbReference type="ARBA" id="ARBA00022842"/>
    </source>
</evidence>
<dbReference type="PANTHER" id="PTHR46470">
    <property type="entry name" value="N-ACYLNEURAMINATE-9-PHOSPHATASE"/>
    <property type="match status" value="1"/>
</dbReference>
<dbReference type="NCBIfam" id="TIGR01509">
    <property type="entry name" value="HAD-SF-IA-v3"/>
    <property type="match status" value="1"/>
</dbReference>
<dbReference type="Pfam" id="PF00702">
    <property type="entry name" value="Hydrolase"/>
    <property type="match status" value="1"/>
</dbReference>
<dbReference type="RefSeq" id="WP_092568941.1">
    <property type="nucleotide sequence ID" value="NZ_BMXH01000009.1"/>
</dbReference>
<dbReference type="Gene3D" id="3.40.50.1000">
    <property type="entry name" value="HAD superfamily/HAD-like"/>
    <property type="match status" value="1"/>
</dbReference>
<evidence type="ECO:0000256" key="1">
    <source>
        <dbReference type="ARBA" id="ARBA00001946"/>
    </source>
</evidence>
<dbReference type="EMBL" id="FNNI01000003">
    <property type="protein sequence ID" value="SDX00364.1"/>
    <property type="molecule type" value="Genomic_DNA"/>
</dbReference>
<sequence length="244" mass="27655">MTLDTLTFDLDDTLWDNQPIMEHAELGHFTWLNEALSARFPELTTTQGSFADHFPLESYLARRQDIARLYPTRRSDFTWIRRHALFDSLIDYGLSSQDARHWSDAAIERLLELRHQLRPFEGVESLLKTLTQRYRLGAITNGNADLKRLSLDAHFDIIVSAGEMHMPKPEPAPFLFALDRLGSTPDTAMHIGDSWKEDVLPAHQLGMQVAWIAPLGSTTDSLPARVHRLAHVNELPGLLARLAA</sequence>
<protein>
    <submittedName>
        <fullName evidence="4">Putative hydrolase of the HAD superfamily</fullName>
    </submittedName>
</protein>
<dbReference type="PANTHER" id="PTHR46470:SF4">
    <property type="entry name" value="5-AMINO-6-(5-PHOSPHO-D-RIBITYLAMINO)URACIL PHOSPHATASE YIGB"/>
    <property type="match status" value="1"/>
</dbReference>
<dbReference type="SFLD" id="SFLDS00003">
    <property type="entry name" value="Haloacid_Dehalogenase"/>
    <property type="match status" value="1"/>
</dbReference>
<evidence type="ECO:0000313" key="5">
    <source>
        <dbReference type="Proteomes" id="UP000198500"/>
    </source>
</evidence>
<organism evidence="4 5">
    <name type="scientific">Aidingimonas halophila</name>
    <dbReference type="NCBI Taxonomy" id="574349"/>
    <lineage>
        <taxon>Bacteria</taxon>
        <taxon>Pseudomonadati</taxon>
        <taxon>Pseudomonadota</taxon>
        <taxon>Gammaproteobacteria</taxon>
        <taxon>Oceanospirillales</taxon>
        <taxon>Halomonadaceae</taxon>
        <taxon>Aidingimonas</taxon>
    </lineage>
</organism>
<dbReference type="AlphaFoldDB" id="A0A1H2Y6U3"/>
<gene>
    <name evidence="4" type="ORF">SAMN05443545_103375</name>
</gene>
<accession>A0A1H2Y6U3</accession>
<dbReference type="NCBIfam" id="TIGR01549">
    <property type="entry name" value="HAD-SF-IA-v1"/>
    <property type="match status" value="1"/>
</dbReference>
<reference evidence="4 5" key="1">
    <citation type="submission" date="2016-10" db="EMBL/GenBank/DDBJ databases">
        <authorList>
            <person name="de Groot N.N."/>
        </authorList>
    </citation>
    <scope>NUCLEOTIDE SEQUENCE [LARGE SCALE GENOMIC DNA]</scope>
    <source>
        <strain evidence="4 5">DSM 19219</strain>
    </source>
</reference>
<dbReference type="SFLD" id="SFLDG01129">
    <property type="entry name" value="C1.5:_HAD__Beta-PGM__Phosphata"/>
    <property type="match status" value="1"/>
</dbReference>
<dbReference type="InterPro" id="IPR006439">
    <property type="entry name" value="HAD-SF_hydro_IA"/>
</dbReference>
<dbReference type="Gene3D" id="1.20.120.1600">
    <property type="match status" value="1"/>
</dbReference>
<dbReference type="InterPro" id="IPR023214">
    <property type="entry name" value="HAD_sf"/>
</dbReference>
<dbReference type="SUPFAM" id="SSF56784">
    <property type="entry name" value="HAD-like"/>
    <property type="match status" value="1"/>
</dbReference>
<keyword evidence="3" id="KW-0460">Magnesium</keyword>
<dbReference type="PRINTS" id="PR00413">
    <property type="entry name" value="HADHALOGNASE"/>
</dbReference>
<keyword evidence="5" id="KW-1185">Reference proteome</keyword>
<keyword evidence="2 4" id="KW-0378">Hydrolase</keyword>
<dbReference type="InterPro" id="IPR051400">
    <property type="entry name" value="HAD-like_hydrolase"/>
</dbReference>
<name>A0A1H2Y6U3_9GAMM</name>
<dbReference type="GO" id="GO:0016787">
    <property type="term" value="F:hydrolase activity"/>
    <property type="evidence" value="ECO:0007669"/>
    <property type="project" value="UniProtKB-KW"/>
</dbReference>
<dbReference type="GO" id="GO:0009231">
    <property type="term" value="P:riboflavin biosynthetic process"/>
    <property type="evidence" value="ECO:0007669"/>
    <property type="project" value="TreeGrafter"/>
</dbReference>
<dbReference type="Proteomes" id="UP000198500">
    <property type="component" value="Unassembled WGS sequence"/>
</dbReference>